<comment type="similarity">
    <text evidence="1">Belongs to the phD/YefM antitoxin family.</text>
</comment>
<dbReference type="AlphaFoldDB" id="D1BSU4"/>
<proteinExistence type="inferred from homology"/>
<dbReference type="InterPro" id="IPR036165">
    <property type="entry name" value="YefM-like_sf"/>
</dbReference>
<reference evidence="2 3" key="2">
    <citation type="journal article" date="2010" name="Stand. Genomic Sci.">
        <title>Complete genome sequence of Xylanimonas cellulosilytica type strain (XIL07).</title>
        <authorList>
            <person name="Foster B."/>
            <person name="Pukall R."/>
            <person name="Abt B."/>
            <person name="Nolan M."/>
            <person name="Glavina Del Rio T."/>
            <person name="Chen F."/>
            <person name="Lucas S."/>
            <person name="Tice H."/>
            <person name="Pitluck S."/>
            <person name="Cheng J.-F."/>
            <person name="Chertkov O."/>
            <person name="Brettin T."/>
            <person name="Han C."/>
            <person name="Detter J.C."/>
            <person name="Bruce D."/>
            <person name="Goodwin L."/>
            <person name="Ivanova N."/>
            <person name="Mavromatis K."/>
            <person name="Pati A."/>
            <person name="Mikhailova N."/>
            <person name="Chen A."/>
            <person name="Palaniappan K."/>
            <person name="Land M."/>
            <person name="Hauser L."/>
            <person name="Chang Y.-J."/>
            <person name="Jeffries C.D."/>
            <person name="Chain P."/>
            <person name="Rohde M."/>
            <person name="Goeker M."/>
            <person name="Bristow J."/>
            <person name="Eisen J.A."/>
            <person name="Markowitz V."/>
            <person name="Hugenholtz P."/>
            <person name="Kyrpides N.C."/>
            <person name="Klenk H.-P."/>
            <person name="Lapidus A."/>
        </authorList>
    </citation>
    <scope>NUCLEOTIDE SEQUENCE [LARGE SCALE GENOMIC DNA]</scope>
    <source>
        <strain evidence="3">DSM 15894 / CECT 5975 / LMG 20990 / XIL07</strain>
    </source>
</reference>
<protein>
    <submittedName>
        <fullName evidence="2">Prevent-host-death family protein</fullName>
    </submittedName>
</protein>
<keyword evidence="3" id="KW-1185">Reference proteome</keyword>
<dbReference type="Proteomes" id="UP000002255">
    <property type="component" value="Chromosome"/>
</dbReference>
<dbReference type="Gene3D" id="3.40.1620.10">
    <property type="entry name" value="YefM-like domain"/>
    <property type="match status" value="1"/>
</dbReference>
<dbReference type="KEGG" id="xce:Xcel_1766"/>
<evidence type="ECO:0000313" key="2">
    <source>
        <dbReference type="EMBL" id="ACZ30786.1"/>
    </source>
</evidence>
<sequence>MFAMSMSQPHISQRDLRMRSREIMDAVERGETFTVTRDGQEIGALVPLRRRRRFVSRSEFAAMSRNAPRVDVDAFRADQDAAFDSHLGDPFER</sequence>
<dbReference type="HOGENOM" id="CLU_174702_0_0_11"/>
<name>D1BSU4_XYLCX</name>
<gene>
    <name evidence="2" type="ordered locus">Xcel_1766</name>
</gene>
<dbReference type="eggNOG" id="COG4118">
    <property type="taxonomic scope" value="Bacteria"/>
</dbReference>
<dbReference type="NCBIfam" id="TIGR01552">
    <property type="entry name" value="phd_fam"/>
    <property type="match status" value="1"/>
</dbReference>
<organism evidence="2 3">
    <name type="scientific">Xylanimonas cellulosilytica (strain DSM 15894 / JCM 12276 / CECT 5975 / KCTC 9989 / LMG 20990 / NBRC 107835 / XIL07)</name>
    <dbReference type="NCBI Taxonomy" id="446471"/>
    <lineage>
        <taxon>Bacteria</taxon>
        <taxon>Bacillati</taxon>
        <taxon>Actinomycetota</taxon>
        <taxon>Actinomycetes</taxon>
        <taxon>Micrococcales</taxon>
        <taxon>Promicromonosporaceae</taxon>
        <taxon>Xylanimonas</taxon>
    </lineage>
</organism>
<dbReference type="SUPFAM" id="SSF143120">
    <property type="entry name" value="YefM-like"/>
    <property type="match status" value="1"/>
</dbReference>
<dbReference type="STRING" id="446471.Xcel_1766"/>
<accession>D1BSU4</accession>
<evidence type="ECO:0000313" key="3">
    <source>
        <dbReference type="Proteomes" id="UP000002255"/>
    </source>
</evidence>
<evidence type="ECO:0000256" key="1">
    <source>
        <dbReference type="ARBA" id="ARBA00009981"/>
    </source>
</evidence>
<dbReference type="EMBL" id="CP001821">
    <property type="protein sequence ID" value="ACZ30786.1"/>
    <property type="molecule type" value="Genomic_DNA"/>
</dbReference>
<reference evidence="3" key="1">
    <citation type="submission" date="2009-11" db="EMBL/GenBank/DDBJ databases">
        <title>The complete chromosome of Xylanimonas cellulosilytica DSM 15894.</title>
        <authorList>
            <consortium name="US DOE Joint Genome Institute (JGI-PGF)"/>
            <person name="Lucas S."/>
            <person name="Copeland A."/>
            <person name="Lapidus A."/>
            <person name="Glavina del Rio T."/>
            <person name="Dalin E."/>
            <person name="Tice H."/>
            <person name="Bruce D."/>
            <person name="Goodwin L."/>
            <person name="Pitluck S."/>
            <person name="Kyrpides N."/>
            <person name="Mavromatis K."/>
            <person name="Ivanova N."/>
            <person name="Mikhailova N."/>
            <person name="Foster B."/>
            <person name="Clum A."/>
            <person name="Brettin T."/>
            <person name="Detter J.C."/>
            <person name="Han C."/>
            <person name="Larimer F."/>
            <person name="Land M."/>
            <person name="Hauser L."/>
            <person name="Markowitz V."/>
            <person name="Cheng J.F."/>
            <person name="Hugenholtz P."/>
            <person name="Woyke T."/>
            <person name="Wu D."/>
            <person name="Gehrich-Schroeter G."/>
            <person name="Schneider S."/>
            <person name="Pukall S.R."/>
            <person name="Klenk H.P."/>
            <person name="Eisen J.A."/>
        </authorList>
    </citation>
    <scope>NUCLEOTIDE SEQUENCE [LARGE SCALE GENOMIC DNA]</scope>
    <source>
        <strain evidence="3">DSM 15894 / CECT 5975 / LMG 20990 / XIL07</strain>
    </source>
</reference>